<dbReference type="InterPro" id="IPR050109">
    <property type="entry name" value="HTH-type_TetR-like_transc_reg"/>
</dbReference>
<feature type="compositionally biased region" description="Acidic residues" evidence="6">
    <location>
        <begin position="241"/>
        <end position="257"/>
    </location>
</feature>
<keyword evidence="4" id="KW-0804">Transcription</keyword>
<dbReference type="SUPFAM" id="SSF46689">
    <property type="entry name" value="Homeodomain-like"/>
    <property type="match status" value="1"/>
</dbReference>
<evidence type="ECO:0000256" key="3">
    <source>
        <dbReference type="ARBA" id="ARBA00023125"/>
    </source>
</evidence>
<dbReference type="InterPro" id="IPR001647">
    <property type="entry name" value="HTH_TetR"/>
</dbReference>
<keyword evidence="1" id="KW-0678">Repressor</keyword>
<dbReference type="RefSeq" id="WP_227230173.1">
    <property type="nucleotide sequence ID" value="NZ_JAJCVJ010000002.1"/>
</dbReference>
<dbReference type="EMBL" id="JBHSKX010000002">
    <property type="protein sequence ID" value="MFC5367931.1"/>
    <property type="molecule type" value="Genomic_DNA"/>
</dbReference>
<keyword evidence="9" id="KW-1185">Reference proteome</keyword>
<evidence type="ECO:0000256" key="6">
    <source>
        <dbReference type="SAM" id="MobiDB-lite"/>
    </source>
</evidence>
<proteinExistence type="predicted"/>
<evidence type="ECO:0000256" key="2">
    <source>
        <dbReference type="ARBA" id="ARBA00023015"/>
    </source>
</evidence>
<feature type="region of interest" description="Disordered" evidence="6">
    <location>
        <begin position="1"/>
        <end position="34"/>
    </location>
</feature>
<gene>
    <name evidence="8" type="ORF">ACFPJ5_13425</name>
</gene>
<keyword evidence="3 5" id="KW-0238">DNA-binding</keyword>
<evidence type="ECO:0000256" key="1">
    <source>
        <dbReference type="ARBA" id="ARBA00022491"/>
    </source>
</evidence>
<accession>A0ABD5RD94</accession>
<evidence type="ECO:0000256" key="5">
    <source>
        <dbReference type="PROSITE-ProRule" id="PRU00335"/>
    </source>
</evidence>
<dbReference type="InterPro" id="IPR009057">
    <property type="entry name" value="Homeodomain-like_sf"/>
</dbReference>
<dbReference type="GO" id="GO:0003677">
    <property type="term" value="F:DNA binding"/>
    <property type="evidence" value="ECO:0007669"/>
    <property type="project" value="UniProtKB-UniRule"/>
</dbReference>
<sequence length="257" mass="27456">MFPPDESGDRPAGSPSTDSSPADDGSPTPDDATDSHEALMRATYRALCEHGYADLTMADIAAEADRSTSLLHYHYDTKEGLLVAFLDYLFDEFGDAMEGSESGDPVERLTTLIDRLLSGPPADGGPFADAPPASDGFHTAMLELRAQAPYVPAYREAITGHDDYLHALTVEILEDGMDAGVFHERNPDVVAATLLAAARGDRVRSLVLGDDSTTDAVRQGIEQFVLADLLVDDAADRFGDETDPADTEDTTTTGSDE</sequence>
<evidence type="ECO:0000259" key="7">
    <source>
        <dbReference type="PROSITE" id="PS50977"/>
    </source>
</evidence>
<dbReference type="Pfam" id="PF13977">
    <property type="entry name" value="TetR_C_6"/>
    <property type="match status" value="1"/>
</dbReference>
<dbReference type="InterPro" id="IPR036271">
    <property type="entry name" value="Tet_transcr_reg_TetR-rel_C_sf"/>
</dbReference>
<evidence type="ECO:0000313" key="9">
    <source>
        <dbReference type="Proteomes" id="UP001596201"/>
    </source>
</evidence>
<keyword evidence="2" id="KW-0805">Transcription regulation</keyword>
<feature type="domain" description="HTH tetR-type" evidence="7">
    <location>
        <begin position="33"/>
        <end position="93"/>
    </location>
</feature>
<dbReference type="AlphaFoldDB" id="A0ABD5RD94"/>
<protein>
    <submittedName>
        <fullName evidence="8">TetR/AcrR family transcriptional regulator</fullName>
    </submittedName>
</protein>
<evidence type="ECO:0000313" key="8">
    <source>
        <dbReference type="EMBL" id="MFC5367931.1"/>
    </source>
</evidence>
<dbReference type="SUPFAM" id="SSF48498">
    <property type="entry name" value="Tetracyclin repressor-like, C-terminal domain"/>
    <property type="match status" value="1"/>
</dbReference>
<dbReference type="PANTHER" id="PTHR30055:SF234">
    <property type="entry name" value="HTH-TYPE TRANSCRIPTIONAL REGULATOR BETI"/>
    <property type="match status" value="1"/>
</dbReference>
<feature type="DNA-binding region" description="H-T-H motif" evidence="5">
    <location>
        <begin position="56"/>
        <end position="75"/>
    </location>
</feature>
<evidence type="ECO:0000256" key="4">
    <source>
        <dbReference type="ARBA" id="ARBA00023163"/>
    </source>
</evidence>
<dbReference type="Gene3D" id="1.10.357.10">
    <property type="entry name" value="Tetracycline Repressor, domain 2"/>
    <property type="match status" value="1"/>
</dbReference>
<name>A0ABD5RD94_9EURY</name>
<reference evidence="8 9" key="1">
    <citation type="journal article" date="2019" name="Int. J. Syst. Evol. Microbiol.">
        <title>The Global Catalogue of Microorganisms (GCM) 10K type strain sequencing project: providing services to taxonomists for standard genome sequencing and annotation.</title>
        <authorList>
            <consortium name="The Broad Institute Genomics Platform"/>
            <consortium name="The Broad Institute Genome Sequencing Center for Infectious Disease"/>
            <person name="Wu L."/>
            <person name="Ma J."/>
        </authorList>
    </citation>
    <scope>NUCLEOTIDE SEQUENCE [LARGE SCALE GENOMIC DNA]</scope>
    <source>
        <strain evidence="8 9">CGMCC 1.12237</strain>
    </source>
</reference>
<dbReference type="Pfam" id="PF00440">
    <property type="entry name" value="TetR_N"/>
    <property type="match status" value="1"/>
</dbReference>
<dbReference type="InterPro" id="IPR039538">
    <property type="entry name" value="BetI_C"/>
</dbReference>
<comment type="caution">
    <text evidence="8">The sequence shown here is derived from an EMBL/GenBank/DDBJ whole genome shotgun (WGS) entry which is preliminary data.</text>
</comment>
<dbReference type="PANTHER" id="PTHR30055">
    <property type="entry name" value="HTH-TYPE TRANSCRIPTIONAL REGULATOR RUTR"/>
    <property type="match status" value="1"/>
</dbReference>
<feature type="region of interest" description="Disordered" evidence="6">
    <location>
        <begin position="237"/>
        <end position="257"/>
    </location>
</feature>
<dbReference type="PROSITE" id="PS50977">
    <property type="entry name" value="HTH_TETR_2"/>
    <property type="match status" value="1"/>
</dbReference>
<dbReference type="Proteomes" id="UP001596201">
    <property type="component" value="Unassembled WGS sequence"/>
</dbReference>
<organism evidence="8 9">
    <name type="scientific">Salinirubrum litoreum</name>
    <dbReference type="NCBI Taxonomy" id="1126234"/>
    <lineage>
        <taxon>Archaea</taxon>
        <taxon>Methanobacteriati</taxon>
        <taxon>Methanobacteriota</taxon>
        <taxon>Stenosarchaea group</taxon>
        <taxon>Halobacteria</taxon>
        <taxon>Halobacteriales</taxon>
        <taxon>Haloferacaceae</taxon>
        <taxon>Salinirubrum</taxon>
    </lineage>
</organism>